<feature type="transmembrane region" description="Helical" evidence="1">
    <location>
        <begin position="370"/>
        <end position="391"/>
    </location>
</feature>
<keyword evidence="1" id="KW-0472">Membrane</keyword>
<name>A0A1H3J0Z8_ALLWA</name>
<dbReference type="EMBL" id="FNOW01000050">
    <property type="protein sequence ID" value="SDY32834.1"/>
    <property type="molecule type" value="Genomic_DNA"/>
</dbReference>
<dbReference type="Pfam" id="PF11902">
    <property type="entry name" value="DUF3422"/>
    <property type="match status" value="1"/>
</dbReference>
<dbReference type="InterPro" id="IPR021830">
    <property type="entry name" value="DUF3422"/>
</dbReference>
<dbReference type="AlphaFoldDB" id="A0A1H3J0Z8"/>
<keyword evidence="1" id="KW-0812">Transmembrane</keyword>
<evidence type="ECO:0000313" key="2">
    <source>
        <dbReference type="EMBL" id="SDY32834.1"/>
    </source>
</evidence>
<gene>
    <name evidence="2" type="ORF">SAMN05421644_1502</name>
</gene>
<feature type="transmembrane region" description="Helical" evidence="1">
    <location>
        <begin position="406"/>
        <end position="424"/>
    </location>
</feature>
<sequence>MPMLMPFKEHPLRHQLITELHARTYIPLPAPSRLSHIASVCGERGSGRTVHHLYALLEHYGIPRPRQVEQYYLVDLGALRLLWERHTEFVSYTFSQSGPFEHPFANPVAVQLPIEWLASMPGEVIAAISLALEPADTPDYSPDELSSLFGGHSVIGSEVVGGLARAYSDLRIHADGFSRVLLRDQGLSPNQAGRLAKRILEVSSYRAMALLGLQPAREANACLSDAERRLVAVSSRMACQEDRSQEIPESELLAELTDLAAEIEAVAARTSYRFEASRAYYGVVMQRLEQLRQRRIEGLQTLSEFLEARLTPAIATCNSAAKRQQGLAERAARLTSLLRARVEVELQKQNRGLLESMNQRAKLQLRLQETVEGLSVIAIGYYGVGLIGYLFKGLEAHGLPFPFDATYYTGVAAPVVVLTAWLGLRRMKARLLKWEHSGN</sequence>
<evidence type="ECO:0000256" key="1">
    <source>
        <dbReference type="SAM" id="Phobius"/>
    </source>
</evidence>
<keyword evidence="3" id="KW-1185">Reference proteome</keyword>
<dbReference type="Proteomes" id="UP000198672">
    <property type="component" value="Unassembled WGS sequence"/>
</dbReference>
<accession>A0A1H3J0Z8</accession>
<proteinExistence type="predicted"/>
<evidence type="ECO:0000313" key="3">
    <source>
        <dbReference type="Proteomes" id="UP000198672"/>
    </source>
</evidence>
<dbReference type="STRING" id="61595.SAMN05421644_1502"/>
<keyword evidence="1" id="KW-1133">Transmembrane helix</keyword>
<reference evidence="3" key="1">
    <citation type="submission" date="2016-10" db="EMBL/GenBank/DDBJ databases">
        <authorList>
            <person name="Varghese N."/>
            <person name="Submissions S."/>
        </authorList>
    </citation>
    <scope>NUCLEOTIDE SEQUENCE [LARGE SCALE GENOMIC DNA]</scope>
    <source>
        <strain evidence="3">DSM 173</strain>
    </source>
</reference>
<organism evidence="2 3">
    <name type="scientific">Allochromatium warmingii</name>
    <name type="common">Chromatium warmingii</name>
    <dbReference type="NCBI Taxonomy" id="61595"/>
    <lineage>
        <taxon>Bacteria</taxon>
        <taxon>Pseudomonadati</taxon>
        <taxon>Pseudomonadota</taxon>
        <taxon>Gammaproteobacteria</taxon>
        <taxon>Chromatiales</taxon>
        <taxon>Chromatiaceae</taxon>
        <taxon>Allochromatium</taxon>
    </lineage>
</organism>
<protein>
    <submittedName>
        <fullName evidence="2">Uncharacterized membrane-anchored protein</fullName>
    </submittedName>
</protein>